<dbReference type="AlphaFoldDB" id="W1PXL1"/>
<accession>W1PXL1</accession>
<name>W1PXL1_AMBTC</name>
<sequence length="92" mass="10080">KYGFVIINGSGYGGENTMNGSYVVNGDVFGLFHDHRSTSLDDAQLHRSVGSCVDLLREGAGGDGEDLESKKYVPVLNERREALRSVMFVKLQ</sequence>
<reference evidence="2" key="1">
    <citation type="journal article" date="2013" name="Science">
        <title>The Amborella genome and the evolution of flowering plants.</title>
        <authorList>
            <consortium name="Amborella Genome Project"/>
        </authorList>
    </citation>
    <scope>NUCLEOTIDE SEQUENCE [LARGE SCALE GENOMIC DNA]</scope>
</reference>
<evidence type="ECO:0000313" key="1">
    <source>
        <dbReference type="EMBL" id="ERN12714.1"/>
    </source>
</evidence>
<keyword evidence="2" id="KW-1185">Reference proteome</keyword>
<dbReference type="EMBL" id="KI392606">
    <property type="protein sequence ID" value="ERN12714.1"/>
    <property type="molecule type" value="Genomic_DNA"/>
</dbReference>
<protein>
    <submittedName>
        <fullName evidence="1">Uncharacterized protein</fullName>
    </submittedName>
</protein>
<dbReference type="Proteomes" id="UP000017836">
    <property type="component" value="Unassembled WGS sequence"/>
</dbReference>
<organism evidence="1 2">
    <name type="scientific">Amborella trichopoda</name>
    <dbReference type="NCBI Taxonomy" id="13333"/>
    <lineage>
        <taxon>Eukaryota</taxon>
        <taxon>Viridiplantae</taxon>
        <taxon>Streptophyta</taxon>
        <taxon>Embryophyta</taxon>
        <taxon>Tracheophyta</taxon>
        <taxon>Spermatophyta</taxon>
        <taxon>Magnoliopsida</taxon>
        <taxon>Amborellales</taxon>
        <taxon>Amborellaceae</taxon>
        <taxon>Amborella</taxon>
    </lineage>
</organism>
<evidence type="ECO:0000313" key="2">
    <source>
        <dbReference type="Proteomes" id="UP000017836"/>
    </source>
</evidence>
<gene>
    <name evidence="1" type="ORF">AMTR_s00179p00059850</name>
</gene>
<feature type="non-terminal residue" evidence="1">
    <location>
        <position position="1"/>
    </location>
</feature>
<proteinExistence type="predicted"/>
<dbReference type="HOGENOM" id="CLU_2419459_0_0_1"/>